<dbReference type="PROSITE" id="PS50837">
    <property type="entry name" value="NACHT"/>
    <property type="match status" value="1"/>
</dbReference>
<dbReference type="Pfam" id="PF05729">
    <property type="entry name" value="NACHT"/>
    <property type="match status" value="1"/>
</dbReference>
<feature type="domain" description="NACHT" evidence="1">
    <location>
        <begin position="165"/>
        <end position="276"/>
    </location>
</feature>
<dbReference type="EMBL" id="CACVAR010000381">
    <property type="protein sequence ID" value="CAA6825024.1"/>
    <property type="molecule type" value="Genomic_DNA"/>
</dbReference>
<sequence>MVEKAKRDNPNITKIIFYTNSEFGLGQGQKEPQAKIETEQKGKELDIQIEWRTKSFFESLFVSEQSQDISKYFFEQNLKWELSVLGFKDVLHQYYENSFQKISFLINNHKKPIEDIYINLAIIQNEKDEQDNKKLISRESFLSSYEEIYKPKEPISIEELIKKSKKSLVYGKAGIGKTTLCKYIAYMWAKGELYQEFDYVIYIALIEWKNKGLKGAIKDNYYSQDEDDIDFDFKHNNFKILFLFDGYDELVEEKKRLLRDEIEKVGLSHYIITSRPYGYQRNDFRVDEHFETIGFTDDNAQNYIEKFLKTSIGIKHIAYIPLMLEIICTLWQDKFEFNKVFTSSMTMTELYHDVVEYILKNHSANKDDKRVYKRQNRKNIQEVLGKIAFEGLKQQVILFDGRFIEDVLLDNEIDTFENSVIYAGFLKFDCIEKDILDNQFEFPHLTFQEYFASYYVNTLSLEKQQKVIQKWKFYPHFQVFFTFWAGLAKNKEFLLAEIQKEPRDIVGFYELSLFVMCTHEMVEEDLSEERIILLNEELKKWLFLLLHKNADGILFQIVYMVRHLLQEDFFDFFLSLLRNPQIEYYTKDRTGSLIAAK</sequence>
<organism evidence="2">
    <name type="scientific">uncultured Sulfurovum sp</name>
    <dbReference type="NCBI Taxonomy" id="269237"/>
    <lineage>
        <taxon>Bacteria</taxon>
        <taxon>Pseudomonadati</taxon>
        <taxon>Campylobacterota</taxon>
        <taxon>Epsilonproteobacteria</taxon>
        <taxon>Campylobacterales</taxon>
        <taxon>Sulfurovaceae</taxon>
        <taxon>Sulfurovum</taxon>
        <taxon>environmental samples</taxon>
    </lineage>
</organism>
<evidence type="ECO:0000259" key="1">
    <source>
        <dbReference type="PROSITE" id="PS50837"/>
    </source>
</evidence>
<protein>
    <recommendedName>
        <fullName evidence="1">NACHT domain-containing protein</fullName>
    </recommendedName>
</protein>
<proteinExistence type="predicted"/>
<gene>
    <name evidence="2" type="ORF">HELGO_WM61936</name>
</gene>
<dbReference type="AlphaFoldDB" id="A0A6S6U014"/>
<accession>A0A6S6U014</accession>
<name>A0A6S6U014_9BACT</name>
<dbReference type="InterPro" id="IPR027417">
    <property type="entry name" value="P-loop_NTPase"/>
</dbReference>
<dbReference type="Gene3D" id="3.40.50.300">
    <property type="entry name" value="P-loop containing nucleotide triphosphate hydrolases"/>
    <property type="match status" value="1"/>
</dbReference>
<evidence type="ECO:0000313" key="2">
    <source>
        <dbReference type="EMBL" id="CAA6825024.1"/>
    </source>
</evidence>
<dbReference type="PANTHER" id="PTHR46312:SF2">
    <property type="entry name" value="NUCLEOTIDE-BINDING OLIGOMERIZATION DOMAIN-CONTAINING PROTEIN 2-LIKE"/>
    <property type="match status" value="1"/>
</dbReference>
<reference evidence="2" key="1">
    <citation type="submission" date="2020-01" db="EMBL/GenBank/DDBJ databases">
        <authorList>
            <person name="Meier V. D."/>
            <person name="Meier V D."/>
        </authorList>
    </citation>
    <scope>NUCLEOTIDE SEQUENCE</scope>
    <source>
        <strain evidence="2">HLG_WM_MAG_03</strain>
    </source>
</reference>
<dbReference type="SUPFAM" id="SSF52540">
    <property type="entry name" value="P-loop containing nucleoside triphosphate hydrolases"/>
    <property type="match status" value="1"/>
</dbReference>
<dbReference type="InterPro" id="IPR007111">
    <property type="entry name" value="NACHT_NTPase"/>
</dbReference>
<dbReference type="PANTHER" id="PTHR46312">
    <property type="entry name" value="NACHT DOMAIN-CONTAINING PROTEIN"/>
    <property type="match status" value="1"/>
</dbReference>